<keyword evidence="5 6" id="KW-0472">Membrane</keyword>
<dbReference type="PANTHER" id="PTHR30177:SF4">
    <property type="entry name" value="OSMOPROTECTANT IMPORT PERMEASE PROTEIN OSMW"/>
    <property type="match status" value="1"/>
</dbReference>
<dbReference type="PANTHER" id="PTHR30177">
    <property type="entry name" value="GLYCINE BETAINE/L-PROLINE TRANSPORT SYSTEM PERMEASE PROTEIN PROW"/>
    <property type="match status" value="1"/>
</dbReference>
<dbReference type="InterPro" id="IPR035906">
    <property type="entry name" value="MetI-like_sf"/>
</dbReference>
<dbReference type="Gene3D" id="1.10.3720.10">
    <property type="entry name" value="MetI-like"/>
    <property type="match status" value="1"/>
</dbReference>
<evidence type="ECO:0000256" key="4">
    <source>
        <dbReference type="ARBA" id="ARBA00022989"/>
    </source>
</evidence>
<dbReference type="PROSITE" id="PS50928">
    <property type="entry name" value="ABC_TM1"/>
    <property type="match status" value="1"/>
</dbReference>
<dbReference type="AlphaFoldDB" id="A0A841FT30"/>
<dbReference type="CDD" id="cd06261">
    <property type="entry name" value="TM_PBP2"/>
    <property type="match status" value="1"/>
</dbReference>
<keyword evidence="3 6" id="KW-0812">Transmembrane</keyword>
<reference evidence="8 9" key="1">
    <citation type="submission" date="2020-08" db="EMBL/GenBank/DDBJ databases">
        <title>Genomic Encyclopedia of Type Strains, Phase IV (KMG-IV): sequencing the most valuable type-strain genomes for metagenomic binning, comparative biology and taxonomic classification.</title>
        <authorList>
            <person name="Goeker M."/>
        </authorList>
    </citation>
    <scope>NUCLEOTIDE SEQUENCE [LARGE SCALE GENOMIC DNA]</scope>
    <source>
        <strain evidence="8 9">YIM 65646</strain>
    </source>
</reference>
<dbReference type="EMBL" id="JACHGT010000020">
    <property type="protein sequence ID" value="MBB6039196.1"/>
    <property type="molecule type" value="Genomic_DNA"/>
</dbReference>
<feature type="transmembrane region" description="Helical" evidence="6">
    <location>
        <begin position="99"/>
        <end position="125"/>
    </location>
</feature>
<evidence type="ECO:0000256" key="6">
    <source>
        <dbReference type="RuleBase" id="RU363032"/>
    </source>
</evidence>
<comment type="similarity">
    <text evidence="6">Belongs to the binding-protein-dependent transport system permease family.</text>
</comment>
<comment type="subcellular location">
    <subcellularLocation>
        <location evidence="6">Cell membrane</location>
        <topology evidence="6">Multi-pass membrane protein</topology>
    </subcellularLocation>
    <subcellularLocation>
        <location evidence="1">Membrane</location>
        <topology evidence="1">Multi-pass membrane protein</topology>
    </subcellularLocation>
</comment>
<keyword evidence="9" id="KW-1185">Reference proteome</keyword>
<evidence type="ECO:0000256" key="3">
    <source>
        <dbReference type="ARBA" id="ARBA00022692"/>
    </source>
</evidence>
<dbReference type="InterPro" id="IPR051204">
    <property type="entry name" value="ABC_transp_perm/SBD"/>
</dbReference>
<dbReference type="InterPro" id="IPR000515">
    <property type="entry name" value="MetI-like"/>
</dbReference>
<sequence length="262" mass="26701">MTSAQAAVEVATDVAPSPSATGRAWHLLITPAIIVVAGVALVIGVNAADPNVSERRSLEAPFVLKLLGQHLNLTAVSTVIVLAVAIPLGVMLTRKGARLAAPAVLGVANIGQGAPAIGVIVILAVVLPTVAPFWVAILALSVYSVLPALRNTMVGLQQVDPALVEAGRGIGMSAMRTLLRVELPLATPIMLAGIRTTLVLNVGVAALASFIGAGGLGEMISAGVKLQQNIVLITGSVLIALLALSIDWLGALAERYLRPKGV</sequence>
<evidence type="ECO:0000256" key="5">
    <source>
        <dbReference type="ARBA" id="ARBA00023136"/>
    </source>
</evidence>
<keyword evidence="4 6" id="KW-1133">Transmembrane helix</keyword>
<organism evidence="8 9">
    <name type="scientific">Phytomonospora endophytica</name>
    <dbReference type="NCBI Taxonomy" id="714109"/>
    <lineage>
        <taxon>Bacteria</taxon>
        <taxon>Bacillati</taxon>
        <taxon>Actinomycetota</taxon>
        <taxon>Actinomycetes</taxon>
        <taxon>Micromonosporales</taxon>
        <taxon>Micromonosporaceae</taxon>
        <taxon>Phytomonospora</taxon>
    </lineage>
</organism>
<name>A0A841FT30_9ACTN</name>
<evidence type="ECO:0000313" key="8">
    <source>
        <dbReference type="EMBL" id="MBB6039196.1"/>
    </source>
</evidence>
<protein>
    <submittedName>
        <fullName evidence="8">Osmoprotectant transport system permease protein</fullName>
    </submittedName>
</protein>
<accession>A0A841FT30</accession>
<feature type="transmembrane region" description="Helical" evidence="6">
    <location>
        <begin position="229"/>
        <end position="250"/>
    </location>
</feature>
<feature type="transmembrane region" description="Helical" evidence="6">
    <location>
        <begin position="71"/>
        <end position="92"/>
    </location>
</feature>
<feature type="domain" description="ABC transmembrane type-1" evidence="7">
    <location>
        <begin position="67"/>
        <end position="250"/>
    </location>
</feature>
<dbReference type="Proteomes" id="UP000548476">
    <property type="component" value="Unassembled WGS sequence"/>
</dbReference>
<feature type="transmembrane region" description="Helical" evidence="6">
    <location>
        <begin position="27"/>
        <end position="48"/>
    </location>
</feature>
<dbReference type="SUPFAM" id="SSF161098">
    <property type="entry name" value="MetI-like"/>
    <property type="match status" value="1"/>
</dbReference>
<evidence type="ECO:0000259" key="7">
    <source>
        <dbReference type="PROSITE" id="PS50928"/>
    </source>
</evidence>
<keyword evidence="2 6" id="KW-0813">Transport</keyword>
<feature type="transmembrane region" description="Helical" evidence="6">
    <location>
        <begin position="131"/>
        <end position="149"/>
    </location>
</feature>
<gene>
    <name evidence="8" type="ORF">HNR73_007087</name>
</gene>
<dbReference type="Pfam" id="PF00528">
    <property type="entry name" value="BPD_transp_1"/>
    <property type="match status" value="1"/>
</dbReference>
<dbReference type="GO" id="GO:0055085">
    <property type="term" value="P:transmembrane transport"/>
    <property type="evidence" value="ECO:0007669"/>
    <property type="project" value="InterPro"/>
</dbReference>
<evidence type="ECO:0000313" key="9">
    <source>
        <dbReference type="Proteomes" id="UP000548476"/>
    </source>
</evidence>
<dbReference type="GO" id="GO:0005886">
    <property type="term" value="C:plasma membrane"/>
    <property type="evidence" value="ECO:0007669"/>
    <property type="project" value="UniProtKB-SubCell"/>
</dbReference>
<feature type="transmembrane region" description="Helical" evidence="6">
    <location>
        <begin position="198"/>
        <end position="217"/>
    </location>
</feature>
<comment type="caution">
    <text evidence="8">The sequence shown here is derived from an EMBL/GenBank/DDBJ whole genome shotgun (WGS) entry which is preliminary data.</text>
</comment>
<evidence type="ECO:0000256" key="1">
    <source>
        <dbReference type="ARBA" id="ARBA00004141"/>
    </source>
</evidence>
<dbReference type="RefSeq" id="WP_184792282.1">
    <property type="nucleotide sequence ID" value="NZ_BONT01000050.1"/>
</dbReference>
<dbReference type="GO" id="GO:0031460">
    <property type="term" value="P:glycine betaine transport"/>
    <property type="evidence" value="ECO:0007669"/>
    <property type="project" value="TreeGrafter"/>
</dbReference>
<evidence type="ECO:0000256" key="2">
    <source>
        <dbReference type="ARBA" id="ARBA00022448"/>
    </source>
</evidence>
<proteinExistence type="inferred from homology"/>